<feature type="transmembrane region" description="Helical" evidence="1">
    <location>
        <begin position="118"/>
        <end position="136"/>
    </location>
</feature>
<sequence length="205" mass="21504">MTTAHALLAEGMLVFTGLGTACCWWAEKVRTLGGLRDRIVLLGRGRRSFPKPALPTRATWWMVLMTLAMADLAQGEGGAVPGVLWGLILILAAPVSIGLERMLNGAQLRDGMALHRSLCMIAMGVCMLFLHCGPVAPQPASHHGGAGTAMVIPVLVVLGAYAAYSLRCGIQLAHGARRDSRGYAQGGEMACGAVALLCMLAMSGH</sequence>
<keyword evidence="1" id="KW-0472">Membrane</keyword>
<proteinExistence type="predicted"/>
<name>A0A839QIT6_9MICC</name>
<gene>
    <name evidence="2" type="ORF">E9229_001951</name>
</gene>
<dbReference type="RefSeq" id="WP_183510960.1">
    <property type="nucleotide sequence ID" value="NZ_BAABGK010000008.1"/>
</dbReference>
<dbReference type="Proteomes" id="UP000523000">
    <property type="component" value="Unassembled WGS sequence"/>
</dbReference>
<dbReference type="AlphaFoldDB" id="A0A839QIT6"/>
<evidence type="ECO:0008006" key="4">
    <source>
        <dbReference type="Google" id="ProtNLM"/>
    </source>
</evidence>
<keyword evidence="1" id="KW-1133">Transmembrane helix</keyword>
<feature type="transmembrane region" description="Helical" evidence="1">
    <location>
        <begin position="79"/>
        <end position="97"/>
    </location>
</feature>
<comment type="caution">
    <text evidence="2">The sequence shown here is derived from an EMBL/GenBank/DDBJ whole genome shotgun (WGS) entry which is preliminary data.</text>
</comment>
<evidence type="ECO:0000313" key="3">
    <source>
        <dbReference type="Proteomes" id="UP000523000"/>
    </source>
</evidence>
<dbReference type="EMBL" id="JACHVS010000001">
    <property type="protein sequence ID" value="MBB2995760.1"/>
    <property type="molecule type" value="Genomic_DNA"/>
</dbReference>
<evidence type="ECO:0000313" key="2">
    <source>
        <dbReference type="EMBL" id="MBB2995760.1"/>
    </source>
</evidence>
<accession>A0A839QIT6</accession>
<keyword evidence="1" id="KW-0812">Transmembrane</keyword>
<organism evidence="2 3">
    <name type="scientific">Paeniglutamicibacter cryotolerans</name>
    <dbReference type="NCBI Taxonomy" id="670079"/>
    <lineage>
        <taxon>Bacteria</taxon>
        <taxon>Bacillati</taxon>
        <taxon>Actinomycetota</taxon>
        <taxon>Actinomycetes</taxon>
        <taxon>Micrococcales</taxon>
        <taxon>Micrococcaceae</taxon>
        <taxon>Paeniglutamicibacter</taxon>
    </lineage>
</organism>
<keyword evidence="3" id="KW-1185">Reference proteome</keyword>
<feature type="transmembrane region" description="Helical" evidence="1">
    <location>
        <begin position="148"/>
        <end position="170"/>
    </location>
</feature>
<evidence type="ECO:0000256" key="1">
    <source>
        <dbReference type="SAM" id="Phobius"/>
    </source>
</evidence>
<feature type="transmembrane region" description="Helical" evidence="1">
    <location>
        <begin position="6"/>
        <end position="26"/>
    </location>
</feature>
<protein>
    <recommendedName>
        <fullName evidence="4">DUF5134 domain-containing protein</fullName>
    </recommendedName>
</protein>
<reference evidence="2 3" key="1">
    <citation type="submission" date="2020-08" db="EMBL/GenBank/DDBJ databases">
        <title>Sequencing the genomes of 1000 actinobacteria strains.</title>
        <authorList>
            <person name="Klenk H.-P."/>
        </authorList>
    </citation>
    <scope>NUCLEOTIDE SEQUENCE [LARGE SCALE GENOMIC DNA]</scope>
    <source>
        <strain evidence="2 3">DSM 22826</strain>
    </source>
</reference>